<comment type="caution">
    <text evidence="2">The sequence shown here is derived from an EMBL/GenBank/DDBJ whole genome shotgun (WGS) entry which is preliminary data.</text>
</comment>
<keyword evidence="2" id="KW-0675">Receptor</keyword>
<feature type="region of interest" description="Disordered" evidence="1">
    <location>
        <begin position="20"/>
        <end position="42"/>
    </location>
</feature>
<reference evidence="2" key="2">
    <citation type="submission" date="2023-04" db="EMBL/GenBank/DDBJ databases">
        <authorList>
            <person name="Bruccoleri R.E."/>
            <person name="Oakeley E.J."/>
            <person name="Faust A.-M."/>
            <person name="Dessus-Babus S."/>
            <person name="Altorfer M."/>
            <person name="Burckhardt D."/>
            <person name="Oertli M."/>
            <person name="Naumann U."/>
            <person name="Petersen F."/>
            <person name="Wong J."/>
        </authorList>
    </citation>
    <scope>NUCLEOTIDE SEQUENCE</scope>
    <source>
        <strain evidence="2">GSM-AAB239-AS_SAM_17_03QT</strain>
        <tissue evidence="2">Leaf</tissue>
    </source>
</reference>
<proteinExistence type="predicted"/>
<accession>A0AAX6GTU0</accession>
<keyword evidence="2" id="KW-0418">Kinase</keyword>
<evidence type="ECO:0000256" key="1">
    <source>
        <dbReference type="SAM" id="MobiDB-lite"/>
    </source>
</evidence>
<sequence length="50" mass="5692">MEACQIRRGVVSWRCDEVALGGSDRSPRSQSGEGTKEVGVAATRWQRWRW</sequence>
<keyword evidence="2" id="KW-0808">Transferase</keyword>
<organism evidence="2 3">
    <name type="scientific">Iris pallida</name>
    <name type="common">Sweet iris</name>
    <dbReference type="NCBI Taxonomy" id="29817"/>
    <lineage>
        <taxon>Eukaryota</taxon>
        <taxon>Viridiplantae</taxon>
        <taxon>Streptophyta</taxon>
        <taxon>Embryophyta</taxon>
        <taxon>Tracheophyta</taxon>
        <taxon>Spermatophyta</taxon>
        <taxon>Magnoliopsida</taxon>
        <taxon>Liliopsida</taxon>
        <taxon>Asparagales</taxon>
        <taxon>Iridaceae</taxon>
        <taxon>Iridoideae</taxon>
        <taxon>Irideae</taxon>
        <taxon>Iris</taxon>
    </lineage>
</organism>
<dbReference type="AlphaFoldDB" id="A0AAX6GTU0"/>
<dbReference type="Proteomes" id="UP001140949">
    <property type="component" value="Unassembled WGS sequence"/>
</dbReference>
<reference evidence="2" key="1">
    <citation type="journal article" date="2023" name="GigaByte">
        <title>Genome assembly of the bearded iris, Iris pallida Lam.</title>
        <authorList>
            <person name="Bruccoleri R.E."/>
            <person name="Oakeley E.J."/>
            <person name="Faust A.M.E."/>
            <person name="Altorfer M."/>
            <person name="Dessus-Babus S."/>
            <person name="Burckhardt D."/>
            <person name="Oertli M."/>
            <person name="Naumann U."/>
            <person name="Petersen F."/>
            <person name="Wong J."/>
        </authorList>
    </citation>
    <scope>NUCLEOTIDE SEQUENCE</scope>
    <source>
        <strain evidence="2">GSM-AAB239-AS_SAM_17_03QT</strain>
    </source>
</reference>
<dbReference type="GO" id="GO:0016301">
    <property type="term" value="F:kinase activity"/>
    <property type="evidence" value="ECO:0007669"/>
    <property type="project" value="UniProtKB-KW"/>
</dbReference>
<name>A0AAX6GTU0_IRIPA</name>
<keyword evidence="3" id="KW-1185">Reference proteome</keyword>
<dbReference type="EMBL" id="JANAVB010016197">
    <property type="protein sequence ID" value="KAJ6832149.1"/>
    <property type="molecule type" value="Genomic_DNA"/>
</dbReference>
<protein>
    <submittedName>
        <fullName evidence="2">Proline-rich receptor-like protein kinase PERK9</fullName>
    </submittedName>
</protein>
<evidence type="ECO:0000313" key="3">
    <source>
        <dbReference type="Proteomes" id="UP001140949"/>
    </source>
</evidence>
<gene>
    <name evidence="2" type="ORF">M6B38_345800</name>
</gene>
<evidence type="ECO:0000313" key="2">
    <source>
        <dbReference type="EMBL" id="KAJ6832149.1"/>
    </source>
</evidence>